<organism evidence="2 3">
    <name type="scientific">Rossellomorea vietnamensis</name>
    <dbReference type="NCBI Taxonomy" id="218284"/>
    <lineage>
        <taxon>Bacteria</taxon>
        <taxon>Bacillati</taxon>
        <taxon>Bacillota</taxon>
        <taxon>Bacilli</taxon>
        <taxon>Bacillales</taxon>
        <taxon>Bacillaceae</taxon>
        <taxon>Rossellomorea</taxon>
    </lineage>
</organism>
<dbReference type="PANTHER" id="PTHR34322:SF2">
    <property type="entry name" value="TRANSPOSASE IS200-LIKE DOMAIN-CONTAINING PROTEIN"/>
    <property type="match status" value="1"/>
</dbReference>
<dbReference type="NCBIfam" id="NF047646">
    <property type="entry name" value="REP_Tyr_transpos"/>
    <property type="match status" value="1"/>
</dbReference>
<dbReference type="GO" id="GO:0004803">
    <property type="term" value="F:transposase activity"/>
    <property type="evidence" value="ECO:0007669"/>
    <property type="project" value="InterPro"/>
</dbReference>
<dbReference type="InterPro" id="IPR036515">
    <property type="entry name" value="Transposase_17_sf"/>
</dbReference>
<evidence type="ECO:0000313" key="2">
    <source>
        <dbReference type="EMBL" id="TYS17717.1"/>
    </source>
</evidence>
<gene>
    <name evidence="2" type="ORF">FZC78_07600</name>
</gene>
<comment type="caution">
    <text evidence="2">The sequence shown here is derived from an EMBL/GenBank/DDBJ whole genome shotgun (WGS) entry which is preliminary data.</text>
</comment>
<name>A0A5D4NU41_9BACI</name>
<accession>A0A5D4NU41</accession>
<reference evidence="2 3" key="1">
    <citation type="submission" date="2019-08" db="EMBL/GenBank/DDBJ databases">
        <title>Bacillus genomes from the desert of Cuatro Cienegas, Coahuila.</title>
        <authorList>
            <person name="Olmedo-Alvarez G."/>
        </authorList>
    </citation>
    <scope>NUCLEOTIDE SEQUENCE [LARGE SCALE GENOMIC DNA]</scope>
    <source>
        <strain evidence="2 3">CH34_1T</strain>
    </source>
</reference>
<dbReference type="SMART" id="SM01321">
    <property type="entry name" value="Y1_Tnp"/>
    <property type="match status" value="1"/>
</dbReference>
<dbReference type="Pfam" id="PF01797">
    <property type="entry name" value="Y1_Tnp"/>
    <property type="match status" value="1"/>
</dbReference>
<dbReference type="EMBL" id="VTEI01000003">
    <property type="protein sequence ID" value="TYS17717.1"/>
    <property type="molecule type" value="Genomic_DNA"/>
</dbReference>
<protein>
    <submittedName>
        <fullName evidence="2">Transposase</fullName>
    </submittedName>
</protein>
<dbReference type="PANTHER" id="PTHR34322">
    <property type="entry name" value="TRANSPOSASE, Y1_TNP DOMAIN-CONTAINING"/>
    <property type="match status" value="1"/>
</dbReference>
<dbReference type="Gene3D" id="3.30.70.1290">
    <property type="entry name" value="Transposase IS200-like"/>
    <property type="match status" value="1"/>
</dbReference>
<dbReference type="GO" id="GO:0006313">
    <property type="term" value="P:DNA transposition"/>
    <property type="evidence" value="ECO:0007669"/>
    <property type="project" value="InterPro"/>
</dbReference>
<sequence length="192" mass="23303">MPFKKRVHIPERFYHIVTRGNRRDPLFRDEDDFQAFLHILYQIHEKYPFEIASFCLMNNHYHLQLRSKKISLSKIMGLINKRYANYYNTKYRLTGHVYEKRFYDKFIASKEGMLEVSRYIHLNPVEARMVKLPEHYPWSSYKYYKNEHLTAPGFINLSSLLDYYEGASWEKRERYCSSLTLDREGRASSEFN</sequence>
<evidence type="ECO:0000259" key="1">
    <source>
        <dbReference type="SMART" id="SM01321"/>
    </source>
</evidence>
<feature type="domain" description="Transposase IS200-like" evidence="1">
    <location>
        <begin position="9"/>
        <end position="123"/>
    </location>
</feature>
<proteinExistence type="predicted"/>
<dbReference type="InterPro" id="IPR002686">
    <property type="entry name" value="Transposase_17"/>
</dbReference>
<dbReference type="GO" id="GO:0003677">
    <property type="term" value="F:DNA binding"/>
    <property type="evidence" value="ECO:0007669"/>
    <property type="project" value="InterPro"/>
</dbReference>
<dbReference type="RefSeq" id="WP_148939051.1">
    <property type="nucleotide sequence ID" value="NZ_JBNILZ010000037.1"/>
</dbReference>
<dbReference type="OrthoDB" id="9788881at2"/>
<dbReference type="SUPFAM" id="SSF143422">
    <property type="entry name" value="Transposase IS200-like"/>
    <property type="match status" value="1"/>
</dbReference>
<dbReference type="Proteomes" id="UP000322267">
    <property type="component" value="Unassembled WGS sequence"/>
</dbReference>
<evidence type="ECO:0000313" key="3">
    <source>
        <dbReference type="Proteomes" id="UP000322267"/>
    </source>
</evidence>
<dbReference type="AlphaFoldDB" id="A0A5D4NU41"/>